<organism evidence="2 3">
    <name type="scientific">Vanilla planifolia</name>
    <name type="common">Vanilla</name>
    <dbReference type="NCBI Taxonomy" id="51239"/>
    <lineage>
        <taxon>Eukaryota</taxon>
        <taxon>Viridiplantae</taxon>
        <taxon>Streptophyta</taxon>
        <taxon>Embryophyta</taxon>
        <taxon>Tracheophyta</taxon>
        <taxon>Spermatophyta</taxon>
        <taxon>Magnoliopsida</taxon>
        <taxon>Liliopsida</taxon>
        <taxon>Asparagales</taxon>
        <taxon>Orchidaceae</taxon>
        <taxon>Vanilloideae</taxon>
        <taxon>Vanilleae</taxon>
        <taxon>Vanilla</taxon>
    </lineage>
</organism>
<evidence type="ECO:0000256" key="1">
    <source>
        <dbReference type="SAM" id="MobiDB-lite"/>
    </source>
</evidence>
<dbReference type="EMBL" id="JADCNL010000010">
    <property type="protein sequence ID" value="KAG0464238.1"/>
    <property type="molecule type" value="Genomic_DNA"/>
</dbReference>
<feature type="compositionally biased region" description="Basic and acidic residues" evidence="1">
    <location>
        <begin position="460"/>
        <end position="479"/>
    </location>
</feature>
<comment type="caution">
    <text evidence="2">The sequence shown here is derived from an EMBL/GenBank/DDBJ whole genome shotgun (WGS) entry which is preliminary data.</text>
</comment>
<reference evidence="2 3" key="1">
    <citation type="journal article" date="2020" name="Nat. Food">
        <title>A phased Vanilla planifolia genome enables genetic improvement of flavour and production.</title>
        <authorList>
            <person name="Hasing T."/>
            <person name="Tang H."/>
            <person name="Brym M."/>
            <person name="Khazi F."/>
            <person name="Huang T."/>
            <person name="Chambers A.H."/>
        </authorList>
    </citation>
    <scope>NUCLEOTIDE SEQUENCE [LARGE SCALE GENOMIC DNA]</scope>
    <source>
        <tissue evidence="2">Leaf</tissue>
    </source>
</reference>
<accession>A0A835Q874</accession>
<dbReference type="OrthoDB" id="2107166at2759"/>
<feature type="compositionally biased region" description="Low complexity" evidence="1">
    <location>
        <begin position="59"/>
        <end position="70"/>
    </location>
</feature>
<proteinExistence type="predicted"/>
<dbReference type="Proteomes" id="UP000636800">
    <property type="component" value="Chromosome 10"/>
</dbReference>
<name>A0A835Q874_VANPL</name>
<protein>
    <submittedName>
        <fullName evidence="2">Uncharacterized protein</fullName>
    </submittedName>
</protein>
<feature type="region of interest" description="Disordered" evidence="1">
    <location>
        <begin position="450"/>
        <end position="479"/>
    </location>
</feature>
<dbReference type="PANTHER" id="PTHR16897">
    <property type="entry name" value="OS10G0105400 PROTEIN"/>
    <property type="match status" value="1"/>
</dbReference>
<evidence type="ECO:0000313" key="2">
    <source>
        <dbReference type="EMBL" id="KAG0464238.1"/>
    </source>
</evidence>
<evidence type="ECO:0000313" key="3">
    <source>
        <dbReference type="Proteomes" id="UP000636800"/>
    </source>
</evidence>
<gene>
    <name evidence="2" type="ORF">HPP92_020307</name>
</gene>
<feature type="region of interest" description="Disordered" evidence="1">
    <location>
        <begin position="23"/>
        <end position="71"/>
    </location>
</feature>
<sequence>MVNNIYRFLVQFSSTVKTSCADPALLDPPPPGTRRSSCKPPNPVSLSEDAKATDEQIWSSKSSRFPSPSRQNPIASAAGIQFDNFRAPCSVRIWIVRWSLDSPLCSVAGVSGCPAPVDGEFERGIEEKEPLKWITMPGLIQRGAQFGHAPATACSALSGPAGSLHVSSAIWSRQQDDVSFDQLKKFWGEMQVDARRQLLRVDKQTVLEQARRNLYCSRCHGLLLQCYSQIVIIRGRKCAMERRGRGSILKEAQVFDSAQHREHDRELLYPDACGDGGRSWISQGSIAKRFCRDCRRNVLREFKELKELKRLKKELHCTRWFCISDTSIQYELSNESVQADWQHSFTDTHKYHHFEWAIGTAEGKTDILEFENVGLNEKVQANGLNLRHLSACFITVRAWKLDGRCIEICVKAHALKGQACVHRRLIVGDGFVSITKGDSIRSFFEHAEEIEEEEDDDYVDKDGNELDGDGSRPQKHAKSPELMREFLLDTATVIFKEQVEKAFREGTTRQNAHILFVSLAIKLLEEQLHVACKEIISIQKQIKLLEEEKMKSVRKMSAGRGGEQRAGKETKKEGTAGKKERSSGKQNQFNLRNLIPQNLDSKPSIEKMAYARVTQVVQSHMRHDTNLPVTSREMNIWHDCGLKNSSMSLTRGTKTNRERVVRQSDKSFIDVRFIKKSHSSMGKVMMYMYLNHIELIKMETIK</sequence>
<dbReference type="PANTHER" id="PTHR16897:SF2">
    <property type="entry name" value="OS03G0226600 PROTEIN"/>
    <property type="match status" value="1"/>
</dbReference>
<feature type="region of interest" description="Disordered" evidence="1">
    <location>
        <begin position="553"/>
        <end position="588"/>
    </location>
</feature>
<feature type="compositionally biased region" description="Acidic residues" evidence="1">
    <location>
        <begin position="450"/>
        <end position="459"/>
    </location>
</feature>
<dbReference type="AlphaFoldDB" id="A0A835Q874"/>
<feature type="compositionally biased region" description="Basic and acidic residues" evidence="1">
    <location>
        <begin position="562"/>
        <end position="583"/>
    </location>
</feature>
<keyword evidence="3" id="KW-1185">Reference proteome</keyword>